<evidence type="ECO:0000313" key="3">
    <source>
        <dbReference type="EMBL" id="WWC69605.1"/>
    </source>
</evidence>
<feature type="compositionally biased region" description="Low complexity" evidence="1">
    <location>
        <begin position="1"/>
        <end position="17"/>
    </location>
</feature>
<accession>A0A1B9I9K3</accession>
<dbReference type="Proteomes" id="UP000094020">
    <property type="component" value="Chromosome 4"/>
</dbReference>
<dbReference type="GeneID" id="30169817"/>
<evidence type="ECO:0000313" key="4">
    <source>
        <dbReference type="Proteomes" id="UP000094020"/>
    </source>
</evidence>
<dbReference type="RefSeq" id="XP_019013382.1">
    <property type="nucleotide sequence ID" value="XM_019153221.1"/>
</dbReference>
<dbReference type="AlphaFoldDB" id="A0A1B9I9K3"/>
<feature type="region of interest" description="Disordered" evidence="1">
    <location>
        <begin position="1"/>
        <end position="90"/>
    </location>
</feature>
<dbReference type="KEGG" id="kpin:30169817"/>
<keyword evidence="4" id="KW-1185">Reference proteome</keyword>
<evidence type="ECO:0000256" key="1">
    <source>
        <dbReference type="SAM" id="MobiDB-lite"/>
    </source>
</evidence>
<proteinExistence type="predicted"/>
<sequence>MSGERSNTSSSAGNTSNIPATSGPGGTVDPRSGSTNPTGTLSGGGEYQFHENDPSYVPRDPSGSVQSAVNAAAAGLQASIKRGNERGNNS</sequence>
<reference evidence="2" key="3">
    <citation type="submission" date="2016-07" db="EMBL/GenBank/DDBJ databases">
        <title>Evolution of pathogenesis and genome organization in the Tremellales.</title>
        <authorList>
            <person name="Cuomo C."/>
            <person name="Litvintseva A."/>
            <person name="Heitman J."/>
            <person name="Chen Y."/>
            <person name="Sun S."/>
            <person name="Springer D."/>
            <person name="Dromer F."/>
            <person name="Young S."/>
            <person name="Zeng Q."/>
            <person name="Chapman S."/>
            <person name="Gujja S."/>
            <person name="Saif S."/>
            <person name="Birren B."/>
        </authorList>
    </citation>
    <scope>NUCLEOTIDE SEQUENCE</scope>
    <source>
        <strain evidence="2">CBS 10737</strain>
    </source>
</reference>
<gene>
    <name evidence="2" type="ORF">I206_01448</name>
    <name evidence="3" type="ORF">I206_103548</name>
</gene>
<name>A0A1B9I9K3_9TREE</name>
<evidence type="ECO:0000313" key="2">
    <source>
        <dbReference type="EMBL" id="OCF52163.1"/>
    </source>
</evidence>
<reference evidence="2" key="1">
    <citation type="submission" date="2013-07" db="EMBL/GenBank/DDBJ databases">
        <title>The Genome Sequence of Cryptococcus pinus CBS10737.</title>
        <authorList>
            <consortium name="The Broad Institute Genome Sequencing Platform"/>
            <person name="Cuomo C."/>
            <person name="Litvintseva A."/>
            <person name="Chen Y."/>
            <person name="Heitman J."/>
            <person name="Sun S."/>
            <person name="Springer D."/>
            <person name="Dromer F."/>
            <person name="Young S.K."/>
            <person name="Zeng Q."/>
            <person name="Gargeya S."/>
            <person name="Fitzgerald M."/>
            <person name="Abouelleil A."/>
            <person name="Alvarado L."/>
            <person name="Berlin A.M."/>
            <person name="Chapman S.B."/>
            <person name="Dewar J."/>
            <person name="Goldberg J."/>
            <person name="Griggs A."/>
            <person name="Gujja S."/>
            <person name="Hansen M."/>
            <person name="Howarth C."/>
            <person name="Imamovic A."/>
            <person name="Larimer J."/>
            <person name="McCowan C."/>
            <person name="Murphy C."/>
            <person name="Pearson M."/>
            <person name="Priest M."/>
            <person name="Roberts A."/>
            <person name="Saif S."/>
            <person name="Shea T."/>
            <person name="Sykes S."/>
            <person name="Wortman J."/>
            <person name="Nusbaum C."/>
            <person name="Birren B."/>
        </authorList>
    </citation>
    <scope>NUCLEOTIDE SEQUENCE [LARGE SCALE GENOMIC DNA]</scope>
    <source>
        <strain evidence="2">CBS 10737</strain>
    </source>
</reference>
<protein>
    <submittedName>
        <fullName evidence="2">Uncharacterized protein</fullName>
    </submittedName>
</protein>
<dbReference type="EMBL" id="KI894008">
    <property type="protein sequence ID" value="OCF52163.1"/>
    <property type="molecule type" value="Genomic_DNA"/>
</dbReference>
<dbReference type="EMBL" id="CP144522">
    <property type="protein sequence ID" value="WWC69605.1"/>
    <property type="molecule type" value="Genomic_DNA"/>
</dbReference>
<reference evidence="3" key="4">
    <citation type="submission" date="2024-02" db="EMBL/GenBank/DDBJ databases">
        <title>Comparative genomics of Cryptococcus and Kwoniella reveals pathogenesis evolution and contrasting modes of karyotype evolution via chromosome fusion or intercentromeric recombination.</title>
        <authorList>
            <person name="Coelho M.A."/>
            <person name="David-Palma M."/>
            <person name="Shea T."/>
            <person name="Bowers K."/>
            <person name="McGinley-Smith S."/>
            <person name="Mohammad A.W."/>
            <person name="Gnirke A."/>
            <person name="Yurkov A.M."/>
            <person name="Nowrousian M."/>
            <person name="Sun S."/>
            <person name="Cuomo C.A."/>
            <person name="Heitman J."/>
        </authorList>
    </citation>
    <scope>NUCLEOTIDE SEQUENCE</scope>
    <source>
        <strain evidence="3">CBS 10737</strain>
    </source>
</reference>
<reference evidence="3" key="2">
    <citation type="submission" date="2013-07" db="EMBL/GenBank/DDBJ databases">
        <authorList>
            <consortium name="The Broad Institute Genome Sequencing Platform"/>
            <person name="Cuomo C."/>
            <person name="Litvintseva A."/>
            <person name="Chen Y."/>
            <person name="Heitman J."/>
            <person name="Sun S."/>
            <person name="Springer D."/>
            <person name="Dromer F."/>
            <person name="Young S.K."/>
            <person name="Zeng Q."/>
            <person name="Gargeya S."/>
            <person name="Fitzgerald M."/>
            <person name="Abouelleil A."/>
            <person name="Alvarado L."/>
            <person name="Berlin A.M."/>
            <person name="Chapman S.B."/>
            <person name="Dewar J."/>
            <person name="Goldberg J."/>
            <person name="Griggs A."/>
            <person name="Gujja S."/>
            <person name="Hansen M."/>
            <person name="Howarth C."/>
            <person name="Imamovic A."/>
            <person name="Larimer J."/>
            <person name="McCowan C."/>
            <person name="Murphy C."/>
            <person name="Pearson M."/>
            <person name="Priest M."/>
            <person name="Roberts A."/>
            <person name="Saif S."/>
            <person name="Shea T."/>
            <person name="Sykes S."/>
            <person name="Wortman J."/>
            <person name="Nusbaum C."/>
            <person name="Birren B."/>
        </authorList>
    </citation>
    <scope>NUCLEOTIDE SEQUENCE</scope>
    <source>
        <strain evidence="3">CBS 10737</strain>
    </source>
</reference>
<organism evidence="2">
    <name type="scientific">Kwoniella pini CBS 10737</name>
    <dbReference type="NCBI Taxonomy" id="1296096"/>
    <lineage>
        <taxon>Eukaryota</taxon>
        <taxon>Fungi</taxon>
        <taxon>Dikarya</taxon>
        <taxon>Basidiomycota</taxon>
        <taxon>Agaricomycotina</taxon>
        <taxon>Tremellomycetes</taxon>
        <taxon>Tremellales</taxon>
        <taxon>Cryptococcaceae</taxon>
        <taxon>Kwoniella</taxon>
    </lineage>
</organism>